<accession>A0A6G0QNE7</accession>
<protein>
    <submittedName>
        <fullName evidence="1">Uncharacterized protein</fullName>
    </submittedName>
</protein>
<name>A0A6G0QNE7_9STRA</name>
<evidence type="ECO:0000313" key="2">
    <source>
        <dbReference type="Proteomes" id="UP000486351"/>
    </source>
</evidence>
<proteinExistence type="predicted"/>
<dbReference type="Proteomes" id="UP000486351">
    <property type="component" value="Unassembled WGS sequence"/>
</dbReference>
<dbReference type="AlphaFoldDB" id="A0A6G0QNE7"/>
<organism evidence="1 2">
    <name type="scientific">Phytophthora fragariae</name>
    <dbReference type="NCBI Taxonomy" id="53985"/>
    <lineage>
        <taxon>Eukaryota</taxon>
        <taxon>Sar</taxon>
        <taxon>Stramenopiles</taxon>
        <taxon>Oomycota</taxon>
        <taxon>Peronosporomycetes</taxon>
        <taxon>Peronosporales</taxon>
        <taxon>Peronosporaceae</taxon>
        <taxon>Phytophthora</taxon>
    </lineage>
</organism>
<dbReference type="EMBL" id="QXFY01002567">
    <property type="protein sequence ID" value="KAE9295468.1"/>
    <property type="molecule type" value="Genomic_DNA"/>
</dbReference>
<gene>
    <name evidence="1" type="ORF">PF008_g24257</name>
</gene>
<reference evidence="1 2" key="1">
    <citation type="submission" date="2018-09" db="EMBL/GenBank/DDBJ databases">
        <title>Genomic investigation of the strawberry pathogen Phytophthora fragariae indicates pathogenicity is determined by transcriptional variation in three key races.</title>
        <authorList>
            <person name="Adams T.M."/>
            <person name="Armitage A.D."/>
            <person name="Sobczyk M.K."/>
            <person name="Bates H.J."/>
            <person name="Dunwell J.M."/>
            <person name="Nellist C.F."/>
            <person name="Harrison R.J."/>
        </authorList>
    </citation>
    <scope>NUCLEOTIDE SEQUENCE [LARGE SCALE GENOMIC DNA]</scope>
    <source>
        <strain evidence="1 2">NOV-77</strain>
    </source>
</reference>
<sequence>MLAYTFEVLPWIPTTTDWCKEVAAVDAAQPWQNCWVDVPSKHPYNTIFVPYNPDSKLFVPEGMTEAEVGRAVVVNPELADTDISPQWTTMVDARHGRASVAASESASRVSSAGGVTSI</sequence>
<comment type="caution">
    <text evidence="1">The sequence shown here is derived from an EMBL/GenBank/DDBJ whole genome shotgun (WGS) entry which is preliminary data.</text>
</comment>
<evidence type="ECO:0000313" key="1">
    <source>
        <dbReference type="EMBL" id="KAE9295468.1"/>
    </source>
</evidence>